<dbReference type="Proteomes" id="UP001229651">
    <property type="component" value="Unassembled WGS sequence"/>
</dbReference>
<evidence type="ECO:0000256" key="1">
    <source>
        <dbReference type="SAM" id="SignalP"/>
    </source>
</evidence>
<evidence type="ECO:0000313" key="2">
    <source>
        <dbReference type="EMBL" id="MDQ0376590.1"/>
    </source>
</evidence>
<accession>A0ABU0EMT6</accession>
<name>A0ABU0EMT6_9PSEU</name>
<dbReference type="EMBL" id="JAUSUT010000001">
    <property type="protein sequence ID" value="MDQ0376590.1"/>
    <property type="molecule type" value="Genomic_DNA"/>
</dbReference>
<gene>
    <name evidence="2" type="ORF">FB470_000584</name>
</gene>
<feature type="chain" id="PRO_5046706446" description="Secreted protein" evidence="1">
    <location>
        <begin position="23"/>
        <end position="179"/>
    </location>
</feature>
<protein>
    <recommendedName>
        <fullName evidence="4">Secreted protein</fullName>
    </recommendedName>
</protein>
<proteinExistence type="predicted"/>
<evidence type="ECO:0008006" key="4">
    <source>
        <dbReference type="Google" id="ProtNLM"/>
    </source>
</evidence>
<dbReference type="PROSITE" id="PS51318">
    <property type="entry name" value="TAT"/>
    <property type="match status" value="1"/>
</dbReference>
<keyword evidence="1" id="KW-0732">Signal</keyword>
<dbReference type="InterPro" id="IPR006311">
    <property type="entry name" value="TAT_signal"/>
</dbReference>
<sequence length="179" mass="19399">MRTARRFLAAAILAATAITANATPAAAANPTHMPVPAKGRGCDYQTTLQTTLRALHEDPADWSVVDMADDPTIAGVTRYPENTVRMNAALPCDLIADVARHEHIHRVQWAVFGRSDAKTPLEDAFGGDEEVERVADCGAIQLGAEYTYYLGSDPTLCTSRENHAARLLNDWWTAHQAGA</sequence>
<feature type="signal peptide" evidence="1">
    <location>
        <begin position="1"/>
        <end position="22"/>
    </location>
</feature>
<organism evidence="2 3">
    <name type="scientific">Amycolatopsis thermophila</name>
    <dbReference type="NCBI Taxonomy" id="206084"/>
    <lineage>
        <taxon>Bacteria</taxon>
        <taxon>Bacillati</taxon>
        <taxon>Actinomycetota</taxon>
        <taxon>Actinomycetes</taxon>
        <taxon>Pseudonocardiales</taxon>
        <taxon>Pseudonocardiaceae</taxon>
        <taxon>Amycolatopsis</taxon>
    </lineage>
</organism>
<evidence type="ECO:0000313" key="3">
    <source>
        <dbReference type="Proteomes" id="UP001229651"/>
    </source>
</evidence>
<keyword evidence="3" id="KW-1185">Reference proteome</keyword>
<reference evidence="2 3" key="1">
    <citation type="submission" date="2023-07" db="EMBL/GenBank/DDBJ databases">
        <title>Sequencing the genomes of 1000 actinobacteria strains.</title>
        <authorList>
            <person name="Klenk H.-P."/>
        </authorList>
    </citation>
    <scope>NUCLEOTIDE SEQUENCE [LARGE SCALE GENOMIC DNA]</scope>
    <source>
        <strain evidence="2 3">DSM 45805</strain>
    </source>
</reference>
<dbReference type="RefSeq" id="WP_306988510.1">
    <property type="nucleotide sequence ID" value="NZ_JAUSUT010000001.1"/>
</dbReference>
<comment type="caution">
    <text evidence="2">The sequence shown here is derived from an EMBL/GenBank/DDBJ whole genome shotgun (WGS) entry which is preliminary data.</text>
</comment>